<gene>
    <name evidence="1" type="ORF">A3840_02455</name>
</gene>
<reference evidence="1 2" key="1">
    <citation type="submission" date="2016-03" db="EMBL/GenBank/DDBJ databases">
        <title>Genome sequencing of Devosia sp. S37.</title>
        <authorList>
            <person name="Mohd Nor M."/>
        </authorList>
    </citation>
    <scope>NUCLEOTIDE SEQUENCE [LARGE SCALE GENOMIC DNA]</scope>
    <source>
        <strain evidence="1 2">S37</strain>
    </source>
</reference>
<comment type="caution">
    <text evidence="1">The sequence shown here is derived from an EMBL/GenBank/DDBJ whole genome shotgun (WGS) entry which is preliminary data.</text>
</comment>
<evidence type="ECO:0000313" key="1">
    <source>
        <dbReference type="EMBL" id="OAM79970.1"/>
    </source>
</evidence>
<proteinExistence type="predicted"/>
<dbReference type="AlphaFoldDB" id="A0A178I435"/>
<dbReference type="OrthoDB" id="7951318at2"/>
<dbReference type="RefSeq" id="WP_067451327.1">
    <property type="nucleotide sequence ID" value="NZ_LVVY01000061.1"/>
</dbReference>
<sequence length="86" mass="9652">MTDLDLTVDEMETLARFQSLDQPEEVDPRHFAKLLSLALVEQKEDGPELTSSGLELLRSRAADAELDKQLEQTFPASDPPKITRNV</sequence>
<evidence type="ECO:0000313" key="2">
    <source>
        <dbReference type="Proteomes" id="UP000078389"/>
    </source>
</evidence>
<keyword evidence="2" id="KW-1185">Reference proteome</keyword>
<protein>
    <submittedName>
        <fullName evidence="1">Uncharacterized protein</fullName>
    </submittedName>
</protein>
<accession>A0A178I435</accession>
<dbReference type="EMBL" id="LVVY01000061">
    <property type="protein sequence ID" value="OAM79970.1"/>
    <property type="molecule type" value="Genomic_DNA"/>
</dbReference>
<organism evidence="1 2">
    <name type="scientific">Devosia elaeis</name>
    <dbReference type="NCBI Taxonomy" id="1770058"/>
    <lineage>
        <taxon>Bacteria</taxon>
        <taxon>Pseudomonadati</taxon>
        <taxon>Pseudomonadota</taxon>
        <taxon>Alphaproteobacteria</taxon>
        <taxon>Hyphomicrobiales</taxon>
        <taxon>Devosiaceae</taxon>
        <taxon>Devosia</taxon>
    </lineage>
</organism>
<name>A0A178I435_9HYPH</name>
<dbReference type="Proteomes" id="UP000078389">
    <property type="component" value="Unassembled WGS sequence"/>
</dbReference>